<dbReference type="Gene3D" id="2.130.10.10">
    <property type="entry name" value="YVTN repeat-like/Quinoprotein amine dehydrogenase"/>
    <property type="match status" value="3"/>
</dbReference>
<dbReference type="PANTHER" id="PTHR34220:SF7">
    <property type="entry name" value="SENSOR HISTIDINE KINASE YPDA"/>
    <property type="match status" value="1"/>
</dbReference>
<evidence type="ECO:0000313" key="7">
    <source>
        <dbReference type="Proteomes" id="UP000240572"/>
    </source>
</evidence>
<name>A0A2P8D4X1_9BACT</name>
<dbReference type="Gene3D" id="3.30.565.10">
    <property type="entry name" value="Histidine kinase-like ATPase, C-terminal domain"/>
    <property type="match status" value="1"/>
</dbReference>
<dbReference type="OrthoDB" id="9809670at2"/>
<dbReference type="Pfam" id="PF02518">
    <property type="entry name" value="HATPase_c"/>
    <property type="match status" value="1"/>
</dbReference>
<reference evidence="6 7" key="1">
    <citation type="submission" date="2018-03" db="EMBL/GenBank/DDBJ databases">
        <title>Genomic Encyclopedia of Type Strains, Phase III (KMG-III): the genomes of soil and plant-associated and newly described type strains.</title>
        <authorList>
            <person name="Whitman W."/>
        </authorList>
    </citation>
    <scope>NUCLEOTIDE SEQUENCE [LARGE SCALE GENOMIC DNA]</scope>
    <source>
        <strain evidence="6 7">CGMCC 1.12700</strain>
    </source>
</reference>
<evidence type="ECO:0000313" key="6">
    <source>
        <dbReference type="EMBL" id="PSK92229.1"/>
    </source>
</evidence>
<dbReference type="EMBL" id="PYGD01000004">
    <property type="protein sequence ID" value="PSK92229.1"/>
    <property type="molecule type" value="Genomic_DNA"/>
</dbReference>
<feature type="domain" description="Signal transduction histidine kinase internal region" evidence="4">
    <location>
        <begin position="761"/>
        <end position="836"/>
    </location>
</feature>
<gene>
    <name evidence="6" type="ORF">B0I18_104328</name>
</gene>
<keyword evidence="2" id="KW-1133">Transmembrane helix</keyword>
<proteinExistence type="predicted"/>
<evidence type="ECO:0000259" key="3">
    <source>
        <dbReference type="Pfam" id="PF02518"/>
    </source>
</evidence>
<dbReference type="InterPro" id="IPR010559">
    <property type="entry name" value="Sig_transdc_His_kin_internal"/>
</dbReference>
<feature type="transmembrane region" description="Helical" evidence="2">
    <location>
        <begin position="719"/>
        <end position="738"/>
    </location>
</feature>
<dbReference type="Pfam" id="PF07495">
    <property type="entry name" value="Y_Y_Y"/>
    <property type="match status" value="1"/>
</dbReference>
<dbReference type="SUPFAM" id="SSF63829">
    <property type="entry name" value="Calcium-dependent phosphotriesterase"/>
    <property type="match status" value="2"/>
</dbReference>
<evidence type="ECO:0000259" key="4">
    <source>
        <dbReference type="Pfam" id="PF06580"/>
    </source>
</evidence>
<dbReference type="AlphaFoldDB" id="A0A2P8D4X1"/>
<dbReference type="InterPro" id="IPR050640">
    <property type="entry name" value="Bact_2-comp_sensor_kinase"/>
</dbReference>
<keyword evidence="7" id="KW-1185">Reference proteome</keyword>
<protein>
    <submittedName>
        <fullName evidence="6">Two component regulator with propeller domain</fullName>
    </submittedName>
</protein>
<organism evidence="6 7">
    <name type="scientific">Taibaiella chishuiensis</name>
    <dbReference type="NCBI Taxonomy" id="1434707"/>
    <lineage>
        <taxon>Bacteria</taxon>
        <taxon>Pseudomonadati</taxon>
        <taxon>Bacteroidota</taxon>
        <taxon>Chitinophagia</taxon>
        <taxon>Chitinophagales</taxon>
        <taxon>Chitinophagaceae</taxon>
        <taxon>Taibaiella</taxon>
    </lineage>
</organism>
<dbReference type="PANTHER" id="PTHR34220">
    <property type="entry name" value="SENSOR HISTIDINE KINASE YPDA"/>
    <property type="match status" value="1"/>
</dbReference>
<comment type="caution">
    <text evidence="6">The sequence shown here is derived from an EMBL/GenBank/DDBJ whole genome shotgun (WGS) entry which is preliminary data.</text>
</comment>
<dbReference type="SUPFAM" id="SSF55874">
    <property type="entry name" value="ATPase domain of HSP90 chaperone/DNA topoisomerase II/histidine kinase"/>
    <property type="match status" value="1"/>
</dbReference>
<dbReference type="InterPro" id="IPR013783">
    <property type="entry name" value="Ig-like_fold"/>
</dbReference>
<feature type="domain" description="Two component regulator three Y" evidence="5">
    <location>
        <begin position="650"/>
        <end position="710"/>
    </location>
</feature>
<dbReference type="InterPro" id="IPR015943">
    <property type="entry name" value="WD40/YVTN_repeat-like_dom_sf"/>
</dbReference>
<dbReference type="InterPro" id="IPR003594">
    <property type="entry name" value="HATPase_dom"/>
</dbReference>
<keyword evidence="1" id="KW-0175">Coiled coil</keyword>
<feature type="coiled-coil region" evidence="1">
    <location>
        <begin position="743"/>
        <end position="770"/>
    </location>
</feature>
<accession>A0A2P8D4X1</accession>
<dbReference type="Proteomes" id="UP000240572">
    <property type="component" value="Unassembled WGS sequence"/>
</dbReference>
<evidence type="ECO:0000259" key="5">
    <source>
        <dbReference type="Pfam" id="PF07495"/>
    </source>
</evidence>
<keyword evidence="2" id="KW-0812">Transmembrane</keyword>
<dbReference type="Pfam" id="PF06580">
    <property type="entry name" value="His_kinase"/>
    <property type="match status" value="1"/>
</dbReference>
<dbReference type="InterPro" id="IPR036890">
    <property type="entry name" value="HATPase_C_sf"/>
</dbReference>
<dbReference type="Gene3D" id="2.60.40.10">
    <property type="entry name" value="Immunoglobulins"/>
    <property type="match status" value="1"/>
</dbReference>
<dbReference type="Pfam" id="PF07494">
    <property type="entry name" value="Reg_prop"/>
    <property type="match status" value="2"/>
</dbReference>
<feature type="domain" description="Histidine kinase/HSP90-like ATPase" evidence="3">
    <location>
        <begin position="861"/>
        <end position="967"/>
    </location>
</feature>
<dbReference type="GO" id="GO:0000155">
    <property type="term" value="F:phosphorelay sensor kinase activity"/>
    <property type="evidence" value="ECO:0007669"/>
    <property type="project" value="InterPro"/>
</dbReference>
<sequence>MSPKCLTRHIANYSGVLLVCLMVQLRLPLYGQEYSYIQYGTKDGLPGSTVHGISQDNDGFLWFATEAGLSRFDGKAFRNFTIADGLPSNEVFFTYCDSRNRIWIASFKNALCYYYKGKIYNHDNDPQLGRIREIGYIRGITEMNDGRILLHASNGIYLLPRSPDAAPVFFAADPLQQTCYPFLNLKPGEGELPPVTRHAAMGAHAEIANRLADPFRTGTPAVYYAVATRDTIWITTADKRIHHAIPIRDAIVRRFYNDSIFILGDSQKGVRFYDFKNRKYTRTYLPERRVQAVFEDKDKNLWFSTKGSGVFRLNRQPFVAYTFGSRERPFSVYQIYAEHNRICAVSEKGTYWSFARLDKSRANEPLSFSRPLRDNAGLHRLKARAGKLLHFFDVQLPYVVAPLKVPLPAPTVKTAFYFHDSLLIAAANGVFLYTVKHWKLVDTLLYSRSTCALKARDTIYIGSLEGLYIHSGGQLHYMGDQLPRLRSRISTIKAGSDDVTWIGTYESGVIGLRRGKIVKVLDEKSCGLSNNVCRSLFLDGRYLWVGTEYGVNKVDVGGARPAVVKKYDMTDGLQSNNINAIYTEGSIVYIGSPEGITCFDEDKTPVHGSCKVLFTDILVANRQVDIDTGLIRPIEHHSNSIRFEYAGLSFVSAGTVTYRYRLLGLSDRWRTTGQMYIDYPSLPSGKYTFQIRAINKLGDESALLEKSFTIAPLLWERKGIQLLIGGVLMGITGLFFQLKFRALRKKNKEQQELQKRMATLEQKALRAQMNPHFIFNCLNSIQHFIVTHDAKGANFYLVRFAGLVRSTLEHASDMYILLSSELEYLSAYLDLEQMQAAPAFRYSITVEPGIDAGSVMIPNMLVQPFVENAIKHGVSRMAGEGIITVTFSRHTDAHTMCCVITDNGPGIPATGGSNHKAHHSRGIAISRERIEILNQVLETGSITLGIQSGFADATHAYGTKILLTIPLLYRQQTGIKQQAP</sequence>
<evidence type="ECO:0000256" key="2">
    <source>
        <dbReference type="SAM" id="Phobius"/>
    </source>
</evidence>
<dbReference type="InterPro" id="IPR011110">
    <property type="entry name" value="Reg_prop"/>
</dbReference>
<evidence type="ECO:0000256" key="1">
    <source>
        <dbReference type="SAM" id="Coils"/>
    </source>
</evidence>
<dbReference type="GO" id="GO:0016020">
    <property type="term" value="C:membrane"/>
    <property type="evidence" value="ECO:0007669"/>
    <property type="project" value="InterPro"/>
</dbReference>
<dbReference type="InterPro" id="IPR011123">
    <property type="entry name" value="Y_Y_Y"/>
</dbReference>
<dbReference type="RefSeq" id="WP_106523289.1">
    <property type="nucleotide sequence ID" value="NZ_PYGD01000004.1"/>
</dbReference>
<keyword evidence="2" id="KW-0472">Membrane</keyword>